<evidence type="ECO:0000313" key="1">
    <source>
        <dbReference type="EMBL" id="GGR31845.1"/>
    </source>
</evidence>
<dbReference type="EMBL" id="BMQL01000053">
    <property type="protein sequence ID" value="GGR31845.1"/>
    <property type="molecule type" value="Genomic_DNA"/>
</dbReference>
<reference evidence="1" key="1">
    <citation type="journal article" date="2014" name="Int. J. Syst. Evol. Microbiol.">
        <title>Complete genome sequence of Corynebacterium casei LMG S-19264T (=DSM 44701T), isolated from a smear-ripened cheese.</title>
        <authorList>
            <consortium name="US DOE Joint Genome Institute (JGI-PGF)"/>
            <person name="Walter F."/>
            <person name="Albersmeier A."/>
            <person name="Kalinowski J."/>
            <person name="Ruckert C."/>
        </authorList>
    </citation>
    <scope>NUCLEOTIDE SEQUENCE</scope>
    <source>
        <strain evidence="1">JCM 31311</strain>
    </source>
</reference>
<dbReference type="AlphaFoldDB" id="A0A918FEU6"/>
<keyword evidence="2" id="KW-1185">Reference proteome</keyword>
<protein>
    <submittedName>
        <fullName evidence="1">Uncharacterized protein</fullName>
    </submittedName>
</protein>
<reference evidence="1" key="2">
    <citation type="submission" date="2020-09" db="EMBL/GenBank/DDBJ databases">
        <authorList>
            <person name="Sun Q."/>
            <person name="Ohkuma M."/>
        </authorList>
    </citation>
    <scope>NUCLEOTIDE SEQUENCE</scope>
    <source>
        <strain evidence="1">JCM 31311</strain>
    </source>
</reference>
<accession>A0A918FEU6</accession>
<proteinExistence type="predicted"/>
<organism evidence="1 2">
    <name type="scientific">Deinococcus ruber</name>
    <dbReference type="NCBI Taxonomy" id="1848197"/>
    <lineage>
        <taxon>Bacteria</taxon>
        <taxon>Thermotogati</taxon>
        <taxon>Deinococcota</taxon>
        <taxon>Deinococci</taxon>
        <taxon>Deinococcales</taxon>
        <taxon>Deinococcaceae</taxon>
        <taxon>Deinococcus</taxon>
    </lineage>
</organism>
<comment type="caution">
    <text evidence="1">The sequence shown here is derived from an EMBL/GenBank/DDBJ whole genome shotgun (WGS) entry which is preliminary data.</text>
</comment>
<dbReference type="RefSeq" id="WP_189093063.1">
    <property type="nucleotide sequence ID" value="NZ_BMQL01000053.1"/>
</dbReference>
<name>A0A918FEU6_9DEIO</name>
<dbReference type="Proteomes" id="UP000603865">
    <property type="component" value="Unassembled WGS sequence"/>
</dbReference>
<gene>
    <name evidence="1" type="ORF">GCM10008957_48100</name>
</gene>
<sequence>MNDEQLRPQDSTPTLSHGIFATAIDRDGRSWPVEYNILTNAGSGNGVLIDGSSPGSHRLPTLLALGGAVGERAAGGVAVGYWQFSFHSYTRCQPTLRGALCGRPDVELLCSNCGSPS</sequence>
<evidence type="ECO:0000313" key="2">
    <source>
        <dbReference type="Proteomes" id="UP000603865"/>
    </source>
</evidence>